<proteinExistence type="inferred from homology"/>
<dbReference type="SUPFAM" id="SSF103481">
    <property type="entry name" value="Multidrug resistance efflux transporter EmrE"/>
    <property type="match status" value="2"/>
</dbReference>
<feature type="transmembrane region" description="Helical" evidence="6">
    <location>
        <begin position="76"/>
        <end position="95"/>
    </location>
</feature>
<feature type="domain" description="EamA" evidence="7">
    <location>
        <begin position="11"/>
        <end position="147"/>
    </location>
</feature>
<keyword evidence="4 6" id="KW-1133">Transmembrane helix</keyword>
<gene>
    <name evidence="8" type="ORF">HW564_19190</name>
</gene>
<dbReference type="OMA" id="SYRMTEQ"/>
<organism evidence="8 9">
    <name type="scientific">Ruegeria pomeroyi</name>
    <dbReference type="NCBI Taxonomy" id="89184"/>
    <lineage>
        <taxon>Bacteria</taxon>
        <taxon>Pseudomonadati</taxon>
        <taxon>Pseudomonadota</taxon>
        <taxon>Alphaproteobacteria</taxon>
        <taxon>Rhodobacterales</taxon>
        <taxon>Roseobacteraceae</taxon>
        <taxon>Ruegeria</taxon>
    </lineage>
</organism>
<evidence type="ECO:0000313" key="8">
    <source>
        <dbReference type="EMBL" id="NVK99056.1"/>
    </source>
</evidence>
<feature type="transmembrane region" description="Helical" evidence="6">
    <location>
        <begin position="187"/>
        <end position="206"/>
    </location>
</feature>
<dbReference type="Proteomes" id="UP000565723">
    <property type="component" value="Unassembled WGS sequence"/>
</dbReference>
<feature type="transmembrane region" description="Helical" evidence="6">
    <location>
        <begin position="45"/>
        <end position="64"/>
    </location>
</feature>
<dbReference type="EMBL" id="JABXIY010000052">
    <property type="protein sequence ID" value="NVK99056.1"/>
    <property type="molecule type" value="Genomic_DNA"/>
</dbReference>
<evidence type="ECO:0000256" key="1">
    <source>
        <dbReference type="ARBA" id="ARBA00004141"/>
    </source>
</evidence>
<dbReference type="Pfam" id="PF00892">
    <property type="entry name" value="EamA"/>
    <property type="match status" value="2"/>
</dbReference>
<feature type="transmembrane region" description="Helical" evidence="6">
    <location>
        <begin position="101"/>
        <end position="123"/>
    </location>
</feature>
<dbReference type="InterPro" id="IPR037185">
    <property type="entry name" value="EmrE-like"/>
</dbReference>
<dbReference type="InterPro" id="IPR000620">
    <property type="entry name" value="EamA_dom"/>
</dbReference>
<dbReference type="PANTHER" id="PTHR22911:SF6">
    <property type="entry name" value="SOLUTE CARRIER FAMILY 35 MEMBER G1"/>
    <property type="match status" value="1"/>
</dbReference>
<sequence>MNARSGDNVVLAILLSLLALVLFDMMGLIIKYLSPRYGAAELSAYRNFFGVFPSVIALWSSPGWHRAGRPWRIRQWRLGLMRGVYVTFAQFLFYYSLGKLAFATASTITYANAVFMTALAVPLLGERVGLMRWAAVLLGFAGVLLVMKPGSDSFTPDALAPLGAAFLYALTGVSARQMDSAVPSALINLYSVVAALVGALALALLSGGFTPLAQWSDLGWIAAMGGFGGTAVLCLVASYRMTEQSNLAPFSYFGIPIAFVAGWLVFDETPWADLFPGAFFIAGGGLMIVWRERIRSRAGRRISN</sequence>
<evidence type="ECO:0000256" key="5">
    <source>
        <dbReference type="ARBA" id="ARBA00023136"/>
    </source>
</evidence>
<keyword evidence="5 6" id="KW-0472">Membrane</keyword>
<evidence type="ECO:0000259" key="7">
    <source>
        <dbReference type="Pfam" id="PF00892"/>
    </source>
</evidence>
<evidence type="ECO:0000256" key="6">
    <source>
        <dbReference type="SAM" id="Phobius"/>
    </source>
</evidence>
<protein>
    <submittedName>
        <fullName evidence="8">DMT family transporter</fullName>
    </submittedName>
</protein>
<evidence type="ECO:0000256" key="3">
    <source>
        <dbReference type="ARBA" id="ARBA00022692"/>
    </source>
</evidence>
<feature type="transmembrane region" description="Helical" evidence="6">
    <location>
        <begin position="159"/>
        <end position="175"/>
    </location>
</feature>
<name>A0A850LM42_9RHOB</name>
<comment type="subcellular location">
    <subcellularLocation>
        <location evidence="1">Membrane</location>
        <topology evidence="1">Multi-pass membrane protein</topology>
    </subcellularLocation>
</comment>
<evidence type="ECO:0000256" key="2">
    <source>
        <dbReference type="ARBA" id="ARBA00009853"/>
    </source>
</evidence>
<feature type="transmembrane region" description="Helical" evidence="6">
    <location>
        <begin position="9"/>
        <end position="33"/>
    </location>
</feature>
<feature type="transmembrane region" description="Helical" evidence="6">
    <location>
        <begin position="246"/>
        <end position="265"/>
    </location>
</feature>
<dbReference type="AlphaFoldDB" id="A0A850LM42"/>
<feature type="transmembrane region" description="Helical" evidence="6">
    <location>
        <begin position="271"/>
        <end position="290"/>
    </location>
</feature>
<comment type="similarity">
    <text evidence="2">Belongs to the drug/metabolite transporter (DMT) superfamily. 10 TMS drug/metabolite exporter (DME) (TC 2.A.7.3) family.</text>
</comment>
<keyword evidence="3 6" id="KW-0812">Transmembrane</keyword>
<dbReference type="GO" id="GO:0016020">
    <property type="term" value="C:membrane"/>
    <property type="evidence" value="ECO:0007669"/>
    <property type="project" value="UniProtKB-SubCell"/>
</dbReference>
<dbReference type="PANTHER" id="PTHR22911">
    <property type="entry name" value="ACYL-MALONYL CONDENSING ENZYME-RELATED"/>
    <property type="match status" value="1"/>
</dbReference>
<feature type="transmembrane region" description="Helical" evidence="6">
    <location>
        <begin position="130"/>
        <end position="147"/>
    </location>
</feature>
<reference evidence="8 9" key="1">
    <citation type="journal article" date="2020" name="Proc. Natl. Acad. Sci. U.S.A.">
        <title>Ecological drivers of bacterial community assembly in synthetic phycospheres.</title>
        <authorList>
            <person name="Fu H."/>
            <person name="Uchimiya M."/>
            <person name="Gore J."/>
            <person name="Moran M.A."/>
        </authorList>
    </citation>
    <scope>NUCLEOTIDE SEQUENCE [LARGE SCALE GENOMIC DNA]</scope>
    <source>
        <strain evidence="8">HF-Din03</strain>
    </source>
</reference>
<feature type="domain" description="EamA" evidence="7">
    <location>
        <begin position="162"/>
        <end position="289"/>
    </location>
</feature>
<comment type="caution">
    <text evidence="8">The sequence shown here is derived from an EMBL/GenBank/DDBJ whole genome shotgun (WGS) entry which is preliminary data.</text>
</comment>
<evidence type="ECO:0000313" key="9">
    <source>
        <dbReference type="Proteomes" id="UP000565723"/>
    </source>
</evidence>
<evidence type="ECO:0000256" key="4">
    <source>
        <dbReference type="ARBA" id="ARBA00022989"/>
    </source>
</evidence>
<accession>A0A850LM42</accession>
<feature type="transmembrane region" description="Helical" evidence="6">
    <location>
        <begin position="218"/>
        <end position="239"/>
    </location>
</feature>